<accession>A0A9X9Q624</accession>
<comment type="caution">
    <text evidence="2">The sequence shown here is derived from an EMBL/GenBank/DDBJ whole genome shotgun (WGS) entry which is preliminary data.</text>
</comment>
<name>A0A9X9Q624_GULGU</name>
<keyword evidence="3" id="KW-1185">Reference proteome</keyword>
<evidence type="ECO:0000313" key="2">
    <source>
        <dbReference type="EMBL" id="VCX31207.1"/>
    </source>
</evidence>
<dbReference type="Proteomes" id="UP000269945">
    <property type="component" value="Unassembled WGS sequence"/>
</dbReference>
<dbReference type="AlphaFoldDB" id="A0A9X9Q624"/>
<feature type="region of interest" description="Disordered" evidence="1">
    <location>
        <begin position="1"/>
        <end position="32"/>
    </location>
</feature>
<proteinExistence type="predicted"/>
<dbReference type="EMBL" id="CYRY02040596">
    <property type="protein sequence ID" value="VCX31207.1"/>
    <property type="molecule type" value="Genomic_DNA"/>
</dbReference>
<organism evidence="2 3">
    <name type="scientific">Gulo gulo</name>
    <name type="common">Wolverine</name>
    <name type="synonym">Gluton</name>
    <dbReference type="NCBI Taxonomy" id="48420"/>
    <lineage>
        <taxon>Eukaryota</taxon>
        <taxon>Metazoa</taxon>
        <taxon>Chordata</taxon>
        <taxon>Craniata</taxon>
        <taxon>Vertebrata</taxon>
        <taxon>Euteleostomi</taxon>
        <taxon>Mammalia</taxon>
        <taxon>Eutheria</taxon>
        <taxon>Laurasiatheria</taxon>
        <taxon>Carnivora</taxon>
        <taxon>Caniformia</taxon>
        <taxon>Musteloidea</taxon>
        <taxon>Mustelidae</taxon>
        <taxon>Guloninae</taxon>
        <taxon>Gulo</taxon>
    </lineage>
</organism>
<sequence>MMVPRLIGARPGRAGRCSRSTTNSRISLCGEDSPPLVSPLGSPYFCPSLPK</sequence>
<reference evidence="2 3" key="1">
    <citation type="submission" date="2018-10" db="EMBL/GenBank/DDBJ databases">
        <authorList>
            <person name="Ekblom R."/>
            <person name="Jareborg N."/>
        </authorList>
    </citation>
    <scope>NUCLEOTIDE SEQUENCE [LARGE SCALE GENOMIC DNA]</scope>
    <source>
        <tissue evidence="2">Muscle</tissue>
    </source>
</reference>
<protein>
    <submittedName>
        <fullName evidence="2">Uncharacterized protein</fullName>
    </submittedName>
</protein>
<evidence type="ECO:0000313" key="3">
    <source>
        <dbReference type="Proteomes" id="UP000269945"/>
    </source>
</evidence>
<evidence type="ECO:0000256" key="1">
    <source>
        <dbReference type="SAM" id="MobiDB-lite"/>
    </source>
</evidence>
<gene>
    <name evidence="2" type="ORF">BN2614_LOCUS5</name>
</gene>